<organism evidence="5 6">
    <name type="scientific">Fukomys damarensis</name>
    <name type="common">Damaraland mole rat</name>
    <name type="synonym">Cryptomys damarensis</name>
    <dbReference type="NCBI Taxonomy" id="885580"/>
    <lineage>
        <taxon>Eukaryota</taxon>
        <taxon>Metazoa</taxon>
        <taxon>Chordata</taxon>
        <taxon>Craniata</taxon>
        <taxon>Vertebrata</taxon>
        <taxon>Euteleostomi</taxon>
        <taxon>Mammalia</taxon>
        <taxon>Eutheria</taxon>
        <taxon>Euarchontoglires</taxon>
        <taxon>Glires</taxon>
        <taxon>Rodentia</taxon>
        <taxon>Hystricomorpha</taxon>
        <taxon>Bathyergidae</taxon>
        <taxon>Fukomys</taxon>
    </lineage>
</organism>
<dbReference type="Proteomes" id="UP000028990">
    <property type="component" value="Unassembled WGS sequence"/>
</dbReference>
<keyword evidence="2" id="KW-1003">Cell membrane</keyword>
<dbReference type="InterPro" id="IPR011174">
    <property type="entry name" value="ERM"/>
</dbReference>
<comment type="subcellular location">
    <subcellularLocation>
        <location evidence="1">Cell membrane</location>
        <topology evidence="1">Peripheral membrane protein</topology>
    </subcellularLocation>
</comment>
<dbReference type="Pfam" id="PF00373">
    <property type="entry name" value="FERM_M"/>
    <property type="match status" value="1"/>
</dbReference>
<dbReference type="CDD" id="cd14473">
    <property type="entry name" value="FERM_B-lobe"/>
    <property type="match status" value="1"/>
</dbReference>
<dbReference type="InterPro" id="IPR035963">
    <property type="entry name" value="FERM_2"/>
</dbReference>
<proteinExistence type="predicted"/>
<dbReference type="FunFam" id="1.20.80.10:FF:000002">
    <property type="entry name" value="radixin isoform X1"/>
    <property type="match status" value="1"/>
</dbReference>
<evidence type="ECO:0000256" key="3">
    <source>
        <dbReference type="ARBA" id="ARBA00023136"/>
    </source>
</evidence>
<dbReference type="Gene3D" id="1.20.80.10">
    <property type="match status" value="1"/>
</dbReference>
<dbReference type="InterPro" id="IPR000299">
    <property type="entry name" value="FERM_domain"/>
</dbReference>
<dbReference type="GO" id="GO:0005886">
    <property type="term" value="C:plasma membrane"/>
    <property type="evidence" value="ECO:0007669"/>
    <property type="project" value="UniProtKB-SubCell"/>
</dbReference>
<gene>
    <name evidence="5" type="ORF">H920_00025</name>
</gene>
<dbReference type="EMBL" id="KN107243">
    <property type="protein sequence ID" value="KFO38570.1"/>
    <property type="molecule type" value="Genomic_DNA"/>
</dbReference>
<evidence type="ECO:0000313" key="5">
    <source>
        <dbReference type="EMBL" id="KFO38570.1"/>
    </source>
</evidence>
<accession>A0A091E7F7</accession>
<name>A0A091E7F7_FUKDA</name>
<dbReference type="InterPro" id="IPR019748">
    <property type="entry name" value="FERM_central"/>
</dbReference>
<evidence type="ECO:0000259" key="4">
    <source>
        <dbReference type="PROSITE" id="PS50057"/>
    </source>
</evidence>
<keyword evidence="6" id="KW-1185">Reference proteome</keyword>
<sequence>EVRQENPLQFKFWAKLYPEDMSEELIQDITQKLFFWVKEGILSDEIYWPPETAVLLGSFTVQAKFGDYNKEVHKSGCLSSERLIPQRVMDKHKLTRDQWEERMQVWHEEHRGMLKDNATLEYLKIAQDLEMYGINNFEITNKRGTDLWLGVDALD</sequence>
<feature type="non-terminal residue" evidence="5">
    <location>
        <position position="1"/>
    </location>
</feature>
<evidence type="ECO:0000256" key="1">
    <source>
        <dbReference type="ARBA" id="ARBA00004202"/>
    </source>
</evidence>
<dbReference type="InterPro" id="IPR000798">
    <property type="entry name" value="Ez/rad/moesin-like"/>
</dbReference>
<dbReference type="PANTHER" id="PTHR23281">
    <property type="entry name" value="MERLIN/MOESIN/EZRIN/RADIXIN"/>
    <property type="match status" value="1"/>
</dbReference>
<keyword evidence="3" id="KW-0472">Membrane</keyword>
<reference evidence="5 6" key="1">
    <citation type="submission" date="2013-11" db="EMBL/GenBank/DDBJ databases">
        <title>The Damaraland mole rat (Fukomys damarensis) genome and evolution of African mole rats.</title>
        <authorList>
            <person name="Gladyshev V.N."/>
            <person name="Fang X."/>
        </authorList>
    </citation>
    <scope>NUCLEOTIDE SEQUENCE [LARGE SCALE GENOMIC DNA]</scope>
    <source>
        <tissue evidence="5">Liver</tissue>
    </source>
</reference>
<protein>
    <submittedName>
        <fullName evidence="5">Ezrin</fullName>
    </submittedName>
</protein>
<dbReference type="SMART" id="SM00295">
    <property type="entry name" value="B41"/>
    <property type="match status" value="1"/>
</dbReference>
<evidence type="ECO:0000256" key="2">
    <source>
        <dbReference type="ARBA" id="ARBA00022475"/>
    </source>
</evidence>
<evidence type="ECO:0000313" key="6">
    <source>
        <dbReference type="Proteomes" id="UP000028990"/>
    </source>
</evidence>
<dbReference type="PRINTS" id="PR00935">
    <property type="entry name" value="BAND41"/>
</dbReference>
<dbReference type="InterPro" id="IPR014352">
    <property type="entry name" value="FERM/acyl-CoA-bd_prot_sf"/>
</dbReference>
<dbReference type="SUPFAM" id="SSF47031">
    <property type="entry name" value="Second domain of FERM"/>
    <property type="match status" value="1"/>
</dbReference>
<dbReference type="InterPro" id="IPR019749">
    <property type="entry name" value="Band_41_domain"/>
</dbReference>
<dbReference type="AlphaFoldDB" id="A0A091E7F7"/>
<feature type="domain" description="FERM" evidence="4">
    <location>
        <begin position="1"/>
        <end position="155"/>
    </location>
</feature>
<dbReference type="GO" id="GO:0003779">
    <property type="term" value="F:actin binding"/>
    <property type="evidence" value="ECO:0007669"/>
    <property type="project" value="InterPro"/>
</dbReference>
<dbReference type="PRINTS" id="PR00661">
    <property type="entry name" value="ERMFAMILY"/>
</dbReference>
<dbReference type="PROSITE" id="PS50057">
    <property type="entry name" value="FERM_3"/>
    <property type="match status" value="1"/>
</dbReference>